<dbReference type="PANTHER" id="PTHR34220">
    <property type="entry name" value="SENSOR HISTIDINE KINASE YPDA"/>
    <property type="match status" value="1"/>
</dbReference>
<proteinExistence type="predicted"/>
<sequence length="190" mass="21323">MDALKAQLNPHFLFNCLNYLYGTALREKAGQTAEGIDELSEMMRYTISGIHQNTVPLQNEIDFIAHYLKLQQARLPQKDSIKVNIVLPQQVPALQIAPLVLVPFIENAFKYGISMDEPCFVEIKISIDDTTLNMAAGNSIVAKPIEITGNNTGIKNTLKRLSLLYPGKYHVKQTSSSTQYHTTFQLQLNN</sequence>
<comment type="caution">
    <text evidence="2">The sequence shown here is derived from an EMBL/GenBank/DDBJ whole genome shotgun (WGS) entry which is preliminary data.</text>
</comment>
<reference evidence="2" key="1">
    <citation type="journal article" date="2014" name="Int. J. Syst. Evol. Microbiol.">
        <title>Complete genome sequence of Corynebacterium casei LMG S-19264T (=DSM 44701T), isolated from a smear-ripened cheese.</title>
        <authorList>
            <consortium name="US DOE Joint Genome Institute (JGI-PGF)"/>
            <person name="Walter F."/>
            <person name="Albersmeier A."/>
            <person name="Kalinowski J."/>
            <person name="Ruckert C."/>
        </authorList>
    </citation>
    <scope>NUCLEOTIDE SEQUENCE</scope>
    <source>
        <strain evidence="2">CGMCC 1.15290</strain>
    </source>
</reference>
<dbReference type="GO" id="GO:0016020">
    <property type="term" value="C:membrane"/>
    <property type="evidence" value="ECO:0007669"/>
    <property type="project" value="InterPro"/>
</dbReference>
<feature type="domain" description="Signal transduction histidine kinase internal region" evidence="1">
    <location>
        <begin position="1"/>
        <end position="77"/>
    </location>
</feature>
<keyword evidence="3" id="KW-1185">Reference proteome</keyword>
<dbReference type="PANTHER" id="PTHR34220:SF7">
    <property type="entry name" value="SENSOR HISTIDINE KINASE YPDA"/>
    <property type="match status" value="1"/>
</dbReference>
<dbReference type="EMBL" id="BMIB01000003">
    <property type="protein sequence ID" value="GGH71000.1"/>
    <property type="molecule type" value="Genomic_DNA"/>
</dbReference>
<evidence type="ECO:0000313" key="3">
    <source>
        <dbReference type="Proteomes" id="UP000627292"/>
    </source>
</evidence>
<protein>
    <recommendedName>
        <fullName evidence="1">Signal transduction histidine kinase internal region domain-containing protein</fullName>
    </recommendedName>
</protein>
<name>A0A917J0Q2_9BACT</name>
<dbReference type="Pfam" id="PF06580">
    <property type="entry name" value="His_kinase"/>
    <property type="match status" value="1"/>
</dbReference>
<reference evidence="2" key="2">
    <citation type="submission" date="2020-09" db="EMBL/GenBank/DDBJ databases">
        <authorList>
            <person name="Sun Q."/>
            <person name="Zhou Y."/>
        </authorList>
    </citation>
    <scope>NUCLEOTIDE SEQUENCE</scope>
    <source>
        <strain evidence="2">CGMCC 1.15290</strain>
    </source>
</reference>
<dbReference type="Proteomes" id="UP000627292">
    <property type="component" value="Unassembled WGS sequence"/>
</dbReference>
<accession>A0A917J0Q2</accession>
<organism evidence="2 3">
    <name type="scientific">Filimonas zeae</name>
    <dbReference type="NCBI Taxonomy" id="1737353"/>
    <lineage>
        <taxon>Bacteria</taxon>
        <taxon>Pseudomonadati</taxon>
        <taxon>Bacteroidota</taxon>
        <taxon>Chitinophagia</taxon>
        <taxon>Chitinophagales</taxon>
        <taxon>Chitinophagaceae</taxon>
        <taxon>Filimonas</taxon>
    </lineage>
</organism>
<evidence type="ECO:0000313" key="2">
    <source>
        <dbReference type="EMBL" id="GGH71000.1"/>
    </source>
</evidence>
<dbReference type="InterPro" id="IPR010559">
    <property type="entry name" value="Sig_transdc_His_kin_internal"/>
</dbReference>
<evidence type="ECO:0000259" key="1">
    <source>
        <dbReference type="Pfam" id="PF06580"/>
    </source>
</evidence>
<dbReference type="GO" id="GO:0000155">
    <property type="term" value="F:phosphorelay sensor kinase activity"/>
    <property type="evidence" value="ECO:0007669"/>
    <property type="project" value="InterPro"/>
</dbReference>
<dbReference type="InterPro" id="IPR050640">
    <property type="entry name" value="Bact_2-comp_sensor_kinase"/>
</dbReference>
<gene>
    <name evidence="2" type="ORF">GCM10011379_29880</name>
</gene>
<dbReference type="AlphaFoldDB" id="A0A917J0Q2"/>